<accession>K7YNS4</accession>
<dbReference type="KEGG" id="thal:A1OE_1018"/>
<evidence type="ECO:0000313" key="1">
    <source>
        <dbReference type="EMBL" id="AFX99197.1"/>
    </source>
</evidence>
<proteinExistence type="predicted"/>
<sequence>MLNLTNLTSYNSYKIMLIIIHNFAFFNQPKLILLQIN</sequence>
<protein>
    <submittedName>
        <fullName evidence="1">Uncharacterized protein</fullName>
    </submittedName>
</protein>
<dbReference type="Proteomes" id="UP000010077">
    <property type="component" value="Chromosome"/>
</dbReference>
<gene>
    <name evidence="1" type="ORF">A1OE_1018</name>
</gene>
<dbReference type="AlphaFoldDB" id="K7YNS4"/>
<organism evidence="1 2">
    <name type="scientific">Candidatus Endolissoclinum faulkneri L2</name>
    <dbReference type="NCBI Taxonomy" id="1193729"/>
    <lineage>
        <taxon>Bacteria</taxon>
        <taxon>Pseudomonadati</taxon>
        <taxon>Pseudomonadota</taxon>
        <taxon>Alphaproteobacteria</taxon>
        <taxon>Rhodospirillales</taxon>
        <taxon>Rhodospirillaceae</taxon>
        <taxon>Candidatus Endolissoclinum</taxon>
    </lineage>
</organism>
<dbReference type="EMBL" id="CP003539">
    <property type="protein sequence ID" value="AFX99197.1"/>
    <property type="molecule type" value="Genomic_DNA"/>
</dbReference>
<evidence type="ECO:0000313" key="2">
    <source>
        <dbReference type="Proteomes" id="UP000010077"/>
    </source>
</evidence>
<keyword evidence="2" id="KW-1185">Reference proteome</keyword>
<name>K7YNS4_9PROT</name>
<reference evidence="1 2" key="1">
    <citation type="journal article" date="2012" name="Proc. Natl. Acad. Sci. U.S.A.">
        <title>Genome streamlining and chemical defense in a coral reef symbiosis.</title>
        <authorList>
            <person name="Kwan J.C."/>
            <person name="Donia M.S."/>
            <person name="Han A.W."/>
            <person name="Hirose E."/>
            <person name="Haygood M.G."/>
            <person name="Schmidt E.W."/>
        </authorList>
    </citation>
    <scope>NUCLEOTIDE SEQUENCE [LARGE SCALE GENOMIC DNA]</scope>
    <source>
        <strain evidence="1 2">L2</strain>
    </source>
</reference>
<dbReference type="HOGENOM" id="CLU_3341690_0_0_5"/>